<organism evidence="8 9">
    <name type="scientific">Buchnera aphidicola subsp. Schlechtendalia chinensis</name>
    <dbReference type="NCBI Taxonomy" id="118110"/>
    <lineage>
        <taxon>Bacteria</taxon>
        <taxon>Pseudomonadati</taxon>
        <taxon>Pseudomonadota</taxon>
        <taxon>Gammaproteobacteria</taxon>
        <taxon>Enterobacterales</taxon>
        <taxon>Erwiniaceae</taxon>
        <taxon>Buchnera</taxon>
    </lineage>
</organism>
<dbReference type="GO" id="GO:0006281">
    <property type="term" value="P:DNA repair"/>
    <property type="evidence" value="ECO:0007669"/>
    <property type="project" value="UniProtKB-KW"/>
</dbReference>
<evidence type="ECO:0000256" key="2">
    <source>
        <dbReference type="ARBA" id="ARBA00022722"/>
    </source>
</evidence>
<dbReference type="GO" id="GO:0016787">
    <property type="term" value="F:hydrolase activity"/>
    <property type="evidence" value="ECO:0007669"/>
    <property type="project" value="UniProtKB-KW"/>
</dbReference>
<dbReference type="Proteomes" id="UP000077654">
    <property type="component" value="Chromosome"/>
</dbReference>
<keyword evidence="3" id="KW-0255">Endonuclease</keyword>
<dbReference type="STRING" id="118110.XW81_00090"/>
<evidence type="ECO:0000313" key="8">
    <source>
        <dbReference type="EMBL" id="ANF16844.1"/>
    </source>
</evidence>
<dbReference type="GO" id="GO:0006304">
    <property type="term" value="P:DNA modification"/>
    <property type="evidence" value="ECO:0007669"/>
    <property type="project" value="InterPro"/>
</dbReference>
<keyword evidence="6" id="KW-0234">DNA repair</keyword>
<dbReference type="OrthoDB" id="5634909at2"/>
<name>A0A172WD04_BUCSC</name>
<keyword evidence="4" id="KW-0227">DNA damage</keyword>
<sequence>MKSLNIFSQEETLLINALGLNGYSIEELANSVSWPLPQNLNYNKGFIGTLIEFILGSDINNKIGPDFPKLNIELKTIPICCKGYPLENTFICYVPLLKNVGLTWKESYFFRKIKKILWIPIKGNRSNSFFKKTIGNAFIWTPNKSESYLLKQDWEDFMDLIISGKIENIRSQHGFILQIKKKCKKNILTKCVDQIGRISLTSPRAFYFKKNFTLQLLKKNAF</sequence>
<feature type="domain" description="DNA mismatch repair MutH/Type II restriction enzyme Sau3AI" evidence="7">
    <location>
        <begin position="55"/>
        <end position="153"/>
    </location>
</feature>
<keyword evidence="1" id="KW-0963">Cytoplasm</keyword>
<evidence type="ECO:0000256" key="4">
    <source>
        <dbReference type="ARBA" id="ARBA00022763"/>
    </source>
</evidence>
<dbReference type="SUPFAM" id="SSF52980">
    <property type="entry name" value="Restriction endonuclease-like"/>
    <property type="match status" value="1"/>
</dbReference>
<reference evidence="8 9" key="1">
    <citation type="submission" date="2015-04" db="EMBL/GenBank/DDBJ databases">
        <title>Buchnera aphidicola assembly.</title>
        <authorList>
            <person name="Zhang Y."/>
        </authorList>
    </citation>
    <scope>NUCLEOTIDE SEQUENCE [LARGE SCALE GENOMIC DNA]</scope>
    <source>
        <strain evidence="8 9">SC</strain>
    </source>
</reference>
<dbReference type="PATRIC" id="fig|118110.3.peg.18"/>
<dbReference type="SMART" id="SM00927">
    <property type="entry name" value="MutH"/>
    <property type="match status" value="1"/>
</dbReference>
<keyword evidence="5" id="KW-0378">Hydrolase</keyword>
<dbReference type="EMBL" id="CP011299">
    <property type="protein sequence ID" value="ANF16844.1"/>
    <property type="molecule type" value="Genomic_DNA"/>
</dbReference>
<dbReference type="NCBIfam" id="NF003458">
    <property type="entry name" value="PRK05070.1"/>
    <property type="match status" value="1"/>
</dbReference>
<evidence type="ECO:0000313" key="9">
    <source>
        <dbReference type="Proteomes" id="UP000077654"/>
    </source>
</evidence>
<dbReference type="GO" id="GO:0003677">
    <property type="term" value="F:DNA binding"/>
    <property type="evidence" value="ECO:0007669"/>
    <property type="project" value="InterPro"/>
</dbReference>
<dbReference type="AlphaFoldDB" id="A0A172WD04"/>
<dbReference type="Gene3D" id="3.40.600.10">
    <property type="entry name" value="DNA mismatch repair MutH/Restriction endonuclease, type II"/>
    <property type="match status" value="1"/>
</dbReference>
<dbReference type="NCBIfam" id="TIGR02248">
    <property type="entry name" value="mutH_TIGR"/>
    <property type="match status" value="1"/>
</dbReference>
<protein>
    <recommendedName>
        <fullName evidence="7">DNA mismatch repair MutH/Type II restriction enzyme Sau3AI domain-containing protein</fullName>
    </recommendedName>
</protein>
<accession>A0A172WD04</accession>
<dbReference type="CDD" id="cd00583">
    <property type="entry name" value="MutH-like"/>
    <property type="match status" value="1"/>
</dbReference>
<evidence type="ECO:0000259" key="7">
    <source>
        <dbReference type="SMART" id="SM00927"/>
    </source>
</evidence>
<evidence type="ECO:0000256" key="5">
    <source>
        <dbReference type="ARBA" id="ARBA00022801"/>
    </source>
</evidence>
<dbReference type="InterPro" id="IPR011337">
    <property type="entry name" value="DNA_rep_MutH/RE_typeII_Sau3AI"/>
</dbReference>
<dbReference type="GO" id="GO:0004519">
    <property type="term" value="F:endonuclease activity"/>
    <property type="evidence" value="ECO:0007669"/>
    <property type="project" value="UniProtKB-KW"/>
</dbReference>
<dbReference type="InterPro" id="IPR037057">
    <property type="entry name" value="DNA_rep_MutH/T2_RE_sf"/>
</dbReference>
<dbReference type="RefSeq" id="WP_075473741.1">
    <property type="nucleotide sequence ID" value="NZ_CP011299.1"/>
</dbReference>
<dbReference type="Pfam" id="PF02976">
    <property type="entry name" value="MutH"/>
    <property type="match status" value="1"/>
</dbReference>
<evidence type="ECO:0000256" key="6">
    <source>
        <dbReference type="ARBA" id="ARBA00023204"/>
    </source>
</evidence>
<gene>
    <name evidence="8" type="ORF">XW81_00090</name>
</gene>
<dbReference type="InterPro" id="IPR004230">
    <property type="entry name" value="DNA_mismatch_repair_MutH"/>
</dbReference>
<evidence type="ECO:0000256" key="1">
    <source>
        <dbReference type="ARBA" id="ARBA00022490"/>
    </source>
</evidence>
<dbReference type="InterPro" id="IPR011335">
    <property type="entry name" value="Restrct_endonuc-II-like"/>
</dbReference>
<proteinExistence type="predicted"/>
<keyword evidence="2" id="KW-0540">Nuclease</keyword>
<evidence type="ECO:0000256" key="3">
    <source>
        <dbReference type="ARBA" id="ARBA00022759"/>
    </source>
</evidence>
<keyword evidence="9" id="KW-1185">Reference proteome</keyword>